<dbReference type="SMART" id="SM00220">
    <property type="entry name" value="S_TKc"/>
    <property type="match status" value="1"/>
</dbReference>
<dbReference type="InterPro" id="IPR011009">
    <property type="entry name" value="Kinase-like_dom_sf"/>
</dbReference>
<reference evidence="4" key="1">
    <citation type="submission" date="2024-07" db="EMBL/GenBank/DDBJ databases">
        <title>Two chromosome-level genome assemblies of Korean endemic species Abeliophyllum distichum and Forsythia ovata (Oleaceae).</title>
        <authorList>
            <person name="Jang H."/>
        </authorList>
    </citation>
    <scope>NUCLEOTIDE SEQUENCE [LARGE SCALE GENOMIC DNA]</scope>
</reference>
<evidence type="ECO:0000256" key="1">
    <source>
        <dbReference type="ARBA" id="ARBA00008874"/>
    </source>
</evidence>
<dbReference type="PANTHER" id="PTHR48014">
    <property type="entry name" value="SERINE/THREONINE-PROTEIN KINASE FRAY2"/>
    <property type="match status" value="1"/>
</dbReference>
<dbReference type="InterPro" id="IPR047173">
    <property type="entry name" value="STRAD_A/B-like"/>
</dbReference>
<dbReference type="EMBL" id="JBFOLJ010000019">
    <property type="protein sequence ID" value="KAL2463325.1"/>
    <property type="molecule type" value="Genomic_DNA"/>
</dbReference>
<name>A0ABD1PHD4_9LAMI</name>
<accession>A0ABD1PHD4</accession>
<gene>
    <name evidence="3" type="ORF">Fot_52981</name>
</gene>
<dbReference type="PROSITE" id="PS50011">
    <property type="entry name" value="PROTEIN_KINASE_DOM"/>
    <property type="match status" value="1"/>
</dbReference>
<dbReference type="InterPro" id="IPR000719">
    <property type="entry name" value="Prot_kinase_dom"/>
</dbReference>
<evidence type="ECO:0000313" key="4">
    <source>
        <dbReference type="Proteomes" id="UP001604277"/>
    </source>
</evidence>
<proteinExistence type="inferred from homology"/>
<evidence type="ECO:0000259" key="2">
    <source>
        <dbReference type="PROSITE" id="PS50011"/>
    </source>
</evidence>
<dbReference type="GO" id="GO:0016301">
    <property type="term" value="F:kinase activity"/>
    <property type="evidence" value="ECO:0007669"/>
    <property type="project" value="UniProtKB-KW"/>
</dbReference>
<dbReference type="Proteomes" id="UP001604277">
    <property type="component" value="Unassembled WGS sequence"/>
</dbReference>
<comment type="similarity">
    <text evidence="1">Belongs to the protein kinase superfamily. STE Ser/Thr protein kinase family. STE20 subfamily.</text>
</comment>
<dbReference type="Pfam" id="PF00069">
    <property type="entry name" value="Pkinase"/>
    <property type="match status" value="1"/>
</dbReference>
<dbReference type="PANTHER" id="PTHR48014:SF7">
    <property type="entry name" value="SERINE_THREONINE-PROTEIN KINASE BLUS1"/>
    <property type="match status" value="1"/>
</dbReference>
<dbReference type="Gene3D" id="1.10.510.10">
    <property type="entry name" value="Transferase(Phosphotransferase) domain 1"/>
    <property type="match status" value="1"/>
</dbReference>
<protein>
    <submittedName>
        <fullName evidence="3">Serine/threonine-protein kinase BLUS1</fullName>
    </submittedName>
</protein>
<dbReference type="AlphaFoldDB" id="A0ABD1PHD4"/>
<sequence length="268" mass="30401">MQSYDKSQEEVETIDSKDPIDMNGVMTQALILQNTLHFESIGVGKKRHGHRGIKPSNILLNSKGNVQLSGISASVLKPDYGVMPNCSPYWLAPEIYHSPNQYPFNSMAVDIWSVGITALELAYSRPPISLLSPFLKFSVRRKFSGFDNVNKEFSESFKNFLCICLVDDPWKRPSADKLLNHPFFSHSNTKALDHILQKLPTIENRHKNFDVEMPKYENCPNISGWVFVKEELILISVFHEETVSTNEDGLDSSAARPTRNEELQVMVL</sequence>
<dbReference type="SUPFAM" id="SSF56112">
    <property type="entry name" value="Protein kinase-like (PK-like)"/>
    <property type="match status" value="1"/>
</dbReference>
<keyword evidence="3" id="KW-0418">Kinase</keyword>
<evidence type="ECO:0000313" key="3">
    <source>
        <dbReference type="EMBL" id="KAL2463325.1"/>
    </source>
</evidence>
<feature type="domain" description="Protein kinase" evidence="2">
    <location>
        <begin position="1"/>
        <end position="184"/>
    </location>
</feature>
<keyword evidence="3" id="KW-0808">Transferase</keyword>
<keyword evidence="4" id="KW-1185">Reference proteome</keyword>
<comment type="caution">
    <text evidence="3">The sequence shown here is derived from an EMBL/GenBank/DDBJ whole genome shotgun (WGS) entry which is preliminary data.</text>
</comment>
<organism evidence="3 4">
    <name type="scientific">Forsythia ovata</name>
    <dbReference type="NCBI Taxonomy" id="205694"/>
    <lineage>
        <taxon>Eukaryota</taxon>
        <taxon>Viridiplantae</taxon>
        <taxon>Streptophyta</taxon>
        <taxon>Embryophyta</taxon>
        <taxon>Tracheophyta</taxon>
        <taxon>Spermatophyta</taxon>
        <taxon>Magnoliopsida</taxon>
        <taxon>eudicotyledons</taxon>
        <taxon>Gunneridae</taxon>
        <taxon>Pentapetalae</taxon>
        <taxon>asterids</taxon>
        <taxon>lamiids</taxon>
        <taxon>Lamiales</taxon>
        <taxon>Oleaceae</taxon>
        <taxon>Forsythieae</taxon>
        <taxon>Forsythia</taxon>
    </lineage>
</organism>